<proteinExistence type="predicted"/>
<accession>A0A8J9VE17</accession>
<protein>
    <submittedName>
        <fullName evidence="1">LLGL1 protein</fullName>
    </submittedName>
</protein>
<gene>
    <name evidence="1" type="primary">LLGL1</name>
    <name evidence="1" type="ORF">BLAG_LOCUS1559</name>
</gene>
<name>A0A8J9VE17_BRALA</name>
<dbReference type="AlphaFoldDB" id="A0A8J9VE17"/>
<evidence type="ECO:0000313" key="1">
    <source>
        <dbReference type="EMBL" id="CAH1232415.1"/>
    </source>
</evidence>
<sequence>MPFLKSKSLERTRARFGFTRAVEHGFPHRPSSMAYDPKLKLFAIVRRIGRHGALIHKSQAVRTPHTIL</sequence>
<dbReference type="Proteomes" id="UP000838412">
    <property type="component" value="Chromosome 1"/>
</dbReference>
<organism evidence="1 2">
    <name type="scientific">Branchiostoma lanceolatum</name>
    <name type="common">Common lancelet</name>
    <name type="synonym">Amphioxus lanceolatum</name>
    <dbReference type="NCBI Taxonomy" id="7740"/>
    <lineage>
        <taxon>Eukaryota</taxon>
        <taxon>Metazoa</taxon>
        <taxon>Chordata</taxon>
        <taxon>Cephalochordata</taxon>
        <taxon>Leptocardii</taxon>
        <taxon>Amphioxiformes</taxon>
        <taxon>Branchiostomatidae</taxon>
        <taxon>Branchiostoma</taxon>
    </lineage>
</organism>
<reference evidence="1" key="1">
    <citation type="submission" date="2022-01" db="EMBL/GenBank/DDBJ databases">
        <authorList>
            <person name="Braso-Vives M."/>
        </authorList>
    </citation>
    <scope>NUCLEOTIDE SEQUENCE</scope>
</reference>
<dbReference type="EMBL" id="OV696686">
    <property type="protein sequence ID" value="CAH1232415.1"/>
    <property type="molecule type" value="Genomic_DNA"/>
</dbReference>
<keyword evidence="2" id="KW-1185">Reference proteome</keyword>
<dbReference type="OrthoDB" id="19944at2759"/>
<evidence type="ECO:0000313" key="2">
    <source>
        <dbReference type="Proteomes" id="UP000838412"/>
    </source>
</evidence>